<dbReference type="Gene3D" id="2.60.120.10">
    <property type="entry name" value="Jelly Rolls"/>
    <property type="match status" value="2"/>
</dbReference>
<dbReference type="Proteomes" id="UP001652627">
    <property type="component" value="Chromosome 2"/>
</dbReference>
<name>A0ABM4E037_9AVES</name>
<dbReference type="PROSITE" id="PS50042">
    <property type="entry name" value="CNMP_BINDING_3"/>
    <property type="match status" value="1"/>
</dbReference>
<organism evidence="2 3">
    <name type="scientific">Apteryx mantelli</name>
    <name type="common">North Island brown kiwi</name>
    <dbReference type="NCBI Taxonomy" id="2696672"/>
    <lineage>
        <taxon>Eukaryota</taxon>
        <taxon>Metazoa</taxon>
        <taxon>Chordata</taxon>
        <taxon>Craniata</taxon>
        <taxon>Vertebrata</taxon>
        <taxon>Euteleostomi</taxon>
        <taxon>Archelosauria</taxon>
        <taxon>Archosauria</taxon>
        <taxon>Dinosauria</taxon>
        <taxon>Saurischia</taxon>
        <taxon>Theropoda</taxon>
        <taxon>Coelurosauria</taxon>
        <taxon>Aves</taxon>
        <taxon>Palaeognathae</taxon>
        <taxon>Apterygiformes</taxon>
        <taxon>Apterygidae</taxon>
        <taxon>Apteryx</taxon>
    </lineage>
</organism>
<dbReference type="InterPro" id="IPR018490">
    <property type="entry name" value="cNMP-bd_dom_sf"/>
</dbReference>
<keyword evidence="2" id="KW-1185">Reference proteome</keyword>
<sequence>MPKGVTTIEFHSQKLYLGSVQDGELWYSRPILRTAREHKIVYRMMKLIPDINVQLSDAELKELSTSTIKEYWEKGSTVVGNQGFYAILKGSARPQKRLYKRMLGENFDSWAMETSPQPAQGSASLYVDTEQGTTSKYLVTHEVLKLVKGSCFGTLETLPSKMQKIRLSIITEEDCEILKISCLDYLRVREEVAKHERVAKEELIRNCSYYHDWPQLYILQLAPHLQWRQFPAGHELVKVGEISAFVGFISSVFCNIYREVKALVELPLGKRVGRIKDVPVGQLHRNKAFGEASILLQVPFTCTIVTATAVKMGIIDADDMLSMQ</sequence>
<feature type="domain" description="Cyclic nucleotide-binding" evidence="1">
    <location>
        <begin position="209"/>
        <end position="324"/>
    </location>
</feature>
<gene>
    <name evidence="3" type="primary">CNBD1</name>
</gene>
<proteinExistence type="predicted"/>
<accession>A0ABM4E037</accession>
<evidence type="ECO:0000313" key="2">
    <source>
        <dbReference type="Proteomes" id="UP001652627"/>
    </source>
</evidence>
<dbReference type="SUPFAM" id="SSF51206">
    <property type="entry name" value="cAMP-binding domain-like"/>
    <property type="match status" value="2"/>
</dbReference>
<dbReference type="CDD" id="cd00038">
    <property type="entry name" value="CAP_ED"/>
    <property type="match status" value="1"/>
</dbReference>
<reference evidence="3" key="2">
    <citation type="submission" date="2025-08" db="UniProtKB">
        <authorList>
            <consortium name="RefSeq"/>
        </authorList>
    </citation>
    <scope>IDENTIFICATION</scope>
    <source>
        <tissue evidence="3">Blood</tissue>
    </source>
</reference>
<dbReference type="InterPro" id="IPR000595">
    <property type="entry name" value="cNMP-bd_dom"/>
</dbReference>
<evidence type="ECO:0000259" key="1">
    <source>
        <dbReference type="PROSITE" id="PS50042"/>
    </source>
</evidence>
<dbReference type="PANTHER" id="PTHR23011">
    <property type="entry name" value="CYCLIC NUCLEOTIDE-BINDING DOMAIN CONTAINING PROTEIN"/>
    <property type="match status" value="1"/>
</dbReference>
<dbReference type="RefSeq" id="XP_067146113.1">
    <property type="nucleotide sequence ID" value="XM_067290012.1"/>
</dbReference>
<dbReference type="InterPro" id="IPR014710">
    <property type="entry name" value="RmlC-like_jellyroll"/>
</dbReference>
<dbReference type="GeneID" id="106496200"/>
<reference evidence="2" key="1">
    <citation type="submission" date="2025-05" db="UniProtKB">
        <authorList>
            <consortium name="RefSeq"/>
        </authorList>
    </citation>
    <scope>NUCLEOTIDE SEQUENCE [LARGE SCALE GENOMIC DNA]</scope>
</reference>
<evidence type="ECO:0000313" key="3">
    <source>
        <dbReference type="RefSeq" id="XP_067146113.1"/>
    </source>
</evidence>
<protein>
    <submittedName>
        <fullName evidence="3">Cyclic nucleotide-binding domain-containing protein 1</fullName>
    </submittedName>
</protein>
<dbReference type="PANTHER" id="PTHR23011:SF32">
    <property type="entry name" value="CYCLIC NUCLEOTIDE-BINDING DOMAIN-CONTAINING PROTEIN 1"/>
    <property type="match status" value="1"/>
</dbReference>